<comment type="caution">
    <text evidence="2">The sequence shown here is derived from an EMBL/GenBank/DDBJ whole genome shotgun (WGS) entry which is preliminary data.</text>
</comment>
<dbReference type="OrthoDB" id="5007836at2"/>
<dbReference type="EMBL" id="WODA01000023">
    <property type="protein sequence ID" value="MUN08112.1"/>
    <property type="molecule type" value="Genomic_DNA"/>
</dbReference>
<keyword evidence="3" id="KW-1185">Reference proteome</keyword>
<feature type="compositionally biased region" description="Low complexity" evidence="1">
    <location>
        <begin position="1"/>
        <end position="23"/>
    </location>
</feature>
<evidence type="ECO:0000256" key="1">
    <source>
        <dbReference type="SAM" id="MobiDB-lite"/>
    </source>
</evidence>
<dbReference type="Proteomes" id="UP000480122">
    <property type="component" value="Unassembled WGS sequence"/>
</dbReference>
<evidence type="ECO:0000313" key="2">
    <source>
        <dbReference type="EMBL" id="MUN08112.1"/>
    </source>
</evidence>
<evidence type="ECO:0000313" key="3">
    <source>
        <dbReference type="Proteomes" id="UP000480122"/>
    </source>
</evidence>
<gene>
    <name evidence="2" type="ORF">GLX25_13410</name>
</gene>
<feature type="region of interest" description="Disordered" evidence="1">
    <location>
        <begin position="1"/>
        <end position="32"/>
    </location>
</feature>
<sequence>MNEETPPTAAATTTTTSASAAPAAPEPADPQTGWFRRIPLWVRITVPAVVVGAVIVAGGVAGTSSPAADADALCRDAATARLEGRGHTDVQLATSLDQAEADGAQRVSGTLTFVDEAGATHHALVRCVVRSDGDRLRVASVRFFD</sequence>
<dbReference type="AlphaFoldDB" id="A0A7C9LDZ4"/>
<reference evidence="2 3" key="1">
    <citation type="submission" date="2019-11" db="EMBL/GenBank/DDBJ databases">
        <title>Agromyces kandeliae sp. nov., isolated from mangrove soil.</title>
        <authorList>
            <person name="Wang R."/>
        </authorList>
    </citation>
    <scope>NUCLEOTIDE SEQUENCE [LARGE SCALE GENOMIC DNA]</scope>
    <source>
        <strain evidence="2 3">JCM 11431</strain>
    </source>
</reference>
<protein>
    <submittedName>
        <fullName evidence="2">Uncharacterized protein</fullName>
    </submittedName>
</protein>
<dbReference type="RefSeq" id="WP_155842934.1">
    <property type="nucleotide sequence ID" value="NZ_BAAAIA010000001.1"/>
</dbReference>
<proteinExistence type="predicted"/>
<organism evidence="2 3">
    <name type="scientific">Agromyces luteolus</name>
    <dbReference type="NCBI Taxonomy" id="88373"/>
    <lineage>
        <taxon>Bacteria</taxon>
        <taxon>Bacillati</taxon>
        <taxon>Actinomycetota</taxon>
        <taxon>Actinomycetes</taxon>
        <taxon>Micrococcales</taxon>
        <taxon>Microbacteriaceae</taxon>
        <taxon>Agromyces</taxon>
    </lineage>
</organism>
<accession>A0A7C9LDZ4</accession>
<name>A0A7C9LDZ4_9MICO</name>